<keyword evidence="3" id="KW-1185">Reference proteome</keyword>
<feature type="signal peptide" evidence="1">
    <location>
        <begin position="1"/>
        <end position="20"/>
    </location>
</feature>
<accession>A0A108UAQ5</accession>
<evidence type="ECO:0000313" key="3">
    <source>
        <dbReference type="Proteomes" id="UP000023435"/>
    </source>
</evidence>
<dbReference type="Proteomes" id="UP000023435">
    <property type="component" value="Unassembled WGS sequence"/>
</dbReference>
<proteinExistence type="predicted"/>
<gene>
    <name evidence="2" type="ORF">AZ78_3235</name>
</gene>
<keyword evidence="1" id="KW-0732">Signal</keyword>
<evidence type="ECO:0000256" key="1">
    <source>
        <dbReference type="SAM" id="SignalP"/>
    </source>
</evidence>
<name>A0A108UAQ5_9GAMM</name>
<dbReference type="EMBL" id="JAJA02000001">
    <property type="protein sequence ID" value="KWS05683.1"/>
    <property type="molecule type" value="Genomic_DNA"/>
</dbReference>
<comment type="caution">
    <text evidence="2">The sequence shown here is derived from an EMBL/GenBank/DDBJ whole genome shotgun (WGS) entry which is preliminary data.</text>
</comment>
<sequence length="239" mass="26183">MASSLACTFVLACTIGAAQANTEASAAHAQAMNDIAATPPCCDGDGGGDDEWQGYEPNFSAAELEQMLRQSRIEEAESRRRHEARMASDPEYRSFFDGFWNFRPAPEQTPGQHCAARFYREGSGMVIMGPSQESPSAYLALYGPGVPVPRSARKITVQLLQTGEPRQTVEVFNLPMAGTGGHGMLLMAVENAGLLLDGMLDTHRFEVFDRKQENVLYILEWTGGFAARDQLRSCINAKR</sequence>
<dbReference type="AlphaFoldDB" id="A0A108UAQ5"/>
<protein>
    <submittedName>
        <fullName evidence="2">Uncharacterized protein</fullName>
    </submittedName>
</protein>
<organism evidence="2 3">
    <name type="scientific">Lysobacter capsici AZ78</name>
    <dbReference type="NCBI Taxonomy" id="1444315"/>
    <lineage>
        <taxon>Bacteria</taxon>
        <taxon>Pseudomonadati</taxon>
        <taxon>Pseudomonadota</taxon>
        <taxon>Gammaproteobacteria</taxon>
        <taxon>Lysobacterales</taxon>
        <taxon>Lysobacteraceae</taxon>
        <taxon>Lysobacter</taxon>
    </lineage>
</organism>
<evidence type="ECO:0000313" key="2">
    <source>
        <dbReference type="EMBL" id="KWS05683.1"/>
    </source>
</evidence>
<reference evidence="2 3" key="1">
    <citation type="journal article" date="2014" name="Genome Announc.">
        <title>Draft Genome Sequence of Lysobacter capsici AZ78, a Bacterium Antagonistic to Plant-Pathogenic Oomycetes.</title>
        <authorList>
            <person name="Puopolo G."/>
            <person name="Sonego P."/>
            <person name="Engelen K."/>
            <person name="Pertot I."/>
        </authorList>
    </citation>
    <scope>NUCLEOTIDE SEQUENCE [LARGE SCALE GENOMIC DNA]</scope>
    <source>
        <strain evidence="2 3">AZ78</strain>
    </source>
</reference>
<feature type="chain" id="PRO_5007131787" evidence="1">
    <location>
        <begin position="21"/>
        <end position="239"/>
    </location>
</feature>